<evidence type="ECO:0000256" key="5">
    <source>
        <dbReference type="ARBA" id="ARBA00018292"/>
    </source>
</evidence>
<dbReference type="PROSITE" id="PS01054">
    <property type="entry name" value="TRANSALDOLASE_1"/>
    <property type="match status" value="1"/>
</dbReference>
<sequence length="339" mass="36987">MVGPKTKKQKVANAGGSTSLDLLKKTGTTVVADTGDFATIDKYKPQDATTNPSLILAASKKEDYSSLVDNAVAYGKENGETIDEQVECAIDKLLVEFGTEILKIVPGKVSTEVDARLSFDKDATIKKALQLIHLYEKAGISKDRVYIKVASTWEGIQAAKVLEQEHGITTNLTLLFSFTQAVACAEAGVSLISPFVARITDYYKAQTGKDYSPEDDPGIHSVKKIYNYYKKHGYHTIIMAASLRTTGQVKQLAGIDNLTLSPKVLDELVASTDEVPKLLDPKKAAKQGDEKISFLDDEPKFRYSLNDDAMATEKLADGIRKFAADAITLSNAIKEKLQK</sequence>
<dbReference type="GO" id="GO:0005737">
    <property type="term" value="C:cytoplasm"/>
    <property type="evidence" value="ECO:0007669"/>
    <property type="project" value="InterPro"/>
</dbReference>
<dbReference type="CDD" id="cd00957">
    <property type="entry name" value="Transaldolase_TalAB"/>
    <property type="match status" value="1"/>
</dbReference>
<evidence type="ECO:0000256" key="2">
    <source>
        <dbReference type="ARBA" id="ARBA00004857"/>
    </source>
</evidence>
<accession>Q875T8</accession>
<dbReference type="PANTHER" id="PTHR10683">
    <property type="entry name" value="TRANSALDOLASE"/>
    <property type="match status" value="1"/>
</dbReference>
<dbReference type="PANTHER" id="PTHR10683:SF18">
    <property type="entry name" value="TRANSALDOLASE"/>
    <property type="match status" value="1"/>
</dbReference>
<evidence type="ECO:0000256" key="10">
    <source>
        <dbReference type="RuleBase" id="RU000501"/>
    </source>
</evidence>
<organism evidence="11">
    <name type="scientific">Naumovozyma castellii</name>
    <name type="common">Yeast</name>
    <name type="synonym">Saccharomyces castellii</name>
    <dbReference type="NCBI Taxonomy" id="27288"/>
    <lineage>
        <taxon>Eukaryota</taxon>
        <taxon>Fungi</taxon>
        <taxon>Dikarya</taxon>
        <taxon>Ascomycota</taxon>
        <taxon>Saccharomycotina</taxon>
        <taxon>Saccharomycetes</taxon>
        <taxon>Saccharomycetales</taxon>
        <taxon>Saccharomycetaceae</taxon>
        <taxon>Naumovozyma</taxon>
    </lineage>
</organism>
<dbReference type="Pfam" id="PF00923">
    <property type="entry name" value="TAL_FSA"/>
    <property type="match status" value="1"/>
</dbReference>
<keyword evidence="13" id="KW-1185">Reference proteome</keyword>
<comment type="catalytic activity">
    <reaction evidence="9 10">
        <text>D-sedoheptulose 7-phosphate + D-glyceraldehyde 3-phosphate = D-erythrose 4-phosphate + beta-D-fructose 6-phosphate</text>
        <dbReference type="Rhea" id="RHEA:17053"/>
        <dbReference type="ChEBI" id="CHEBI:16897"/>
        <dbReference type="ChEBI" id="CHEBI:57483"/>
        <dbReference type="ChEBI" id="CHEBI:57634"/>
        <dbReference type="ChEBI" id="CHEBI:59776"/>
        <dbReference type="EC" id="2.2.1.2"/>
    </reaction>
</comment>
<reference evidence="12 13" key="3">
    <citation type="journal article" date="2011" name="Proc. Natl. Acad. Sci. U.S.A.">
        <title>Evolutionary erosion of yeast sex chromosomes by mating-type switching accidents.</title>
        <authorList>
            <person name="Gordon J.L."/>
            <person name="Armisen D."/>
            <person name="Proux-Wera E."/>
            <person name="Oheigeartaigh S.S."/>
            <person name="Byrne K.P."/>
            <person name="Wolfe K.H."/>
        </authorList>
    </citation>
    <scope>NUCLEOTIDE SEQUENCE [LARGE SCALE GENOMIC DNA]</scope>
    <source>
        <strain evidence="13">ATCC 76901 / BCRC 22586 / CBS 4309 / NBRC 1992 / NRRL Y-12630</strain>
        <strain evidence="12">Type strain:CBS 4309</strain>
    </source>
</reference>
<dbReference type="NCBIfam" id="TIGR00874">
    <property type="entry name" value="talAB"/>
    <property type="match status" value="1"/>
</dbReference>
<dbReference type="InterPro" id="IPR013785">
    <property type="entry name" value="Aldolase_TIM"/>
</dbReference>
<dbReference type="AlphaFoldDB" id="Q875T8"/>
<evidence type="ECO:0000256" key="7">
    <source>
        <dbReference type="ARBA" id="ARBA00023126"/>
    </source>
</evidence>
<accession>G0V5N5</accession>
<evidence type="ECO:0000256" key="8">
    <source>
        <dbReference type="ARBA" id="ARBA00023270"/>
    </source>
</evidence>
<dbReference type="OrthoDB" id="2015515at2759"/>
<evidence type="ECO:0000256" key="6">
    <source>
        <dbReference type="ARBA" id="ARBA00022679"/>
    </source>
</evidence>
<keyword evidence="6 10" id="KW-0808">Transferase</keyword>
<dbReference type="eggNOG" id="KOG2772">
    <property type="taxonomic scope" value="Eukaryota"/>
</dbReference>
<dbReference type="Proteomes" id="UP000001640">
    <property type="component" value="Chromosome 1"/>
</dbReference>
<dbReference type="GO" id="GO:0009052">
    <property type="term" value="P:pentose-phosphate shunt, non-oxidative branch"/>
    <property type="evidence" value="ECO:0007669"/>
    <property type="project" value="TreeGrafter"/>
</dbReference>
<dbReference type="EC" id="2.2.1.2" evidence="4 10"/>
<keyword evidence="7 10" id="KW-0570">Pentose shunt</keyword>
<dbReference type="InterPro" id="IPR018225">
    <property type="entry name" value="Transaldolase_AS"/>
</dbReference>
<comment type="pathway">
    <text evidence="2 10">Carbohydrate degradation; pentose phosphate pathway; D-glyceraldehyde 3-phosphate and beta-D-fructose 6-phosphate from D-ribose 5-phosphate and D-xylulose 5-phosphate (non-oxidative stage): step 2/3.</text>
</comment>
<dbReference type="RefSeq" id="XP_003673164.1">
    <property type="nucleotide sequence ID" value="XM_003673116.1"/>
</dbReference>
<reference key="5">
    <citation type="submission" date="2011-08" db="EMBL/GenBank/DDBJ databases">
        <title>Genome sequence of Naumovozyma castellii.</title>
        <authorList>
            <person name="Gordon J.L."/>
            <person name="Armisen D."/>
            <person name="Proux-Wera E."/>
            <person name="OhEigeartaigh S.S."/>
            <person name="Byrne K.P."/>
            <person name="Wolfe K.H."/>
        </authorList>
    </citation>
    <scope>NUCLEOTIDE SEQUENCE</scope>
    <source>
        <strain>Type strain:CBS 4309</strain>
    </source>
</reference>
<dbReference type="InterPro" id="IPR001585">
    <property type="entry name" value="TAL/FSA"/>
</dbReference>
<evidence type="ECO:0000313" key="13">
    <source>
        <dbReference type="Proteomes" id="UP000001640"/>
    </source>
</evidence>
<dbReference type="Gene3D" id="3.20.20.70">
    <property type="entry name" value="Aldolase class I"/>
    <property type="match status" value="1"/>
</dbReference>
<dbReference type="GO" id="GO:0034599">
    <property type="term" value="P:cellular response to oxidative stress"/>
    <property type="evidence" value="ECO:0007669"/>
    <property type="project" value="EnsemblFungi"/>
</dbReference>
<evidence type="ECO:0000256" key="9">
    <source>
        <dbReference type="ARBA" id="ARBA00048810"/>
    </source>
</evidence>
<dbReference type="PROSITE" id="PS00958">
    <property type="entry name" value="TRANSALDOLASE_2"/>
    <property type="match status" value="1"/>
</dbReference>
<name>Q875T8_NAUCA</name>
<dbReference type="GeneID" id="96900262"/>
<dbReference type="FunFam" id="3.20.20.70:FF:000088">
    <property type="entry name" value="Transaldolase"/>
    <property type="match status" value="1"/>
</dbReference>
<proteinExistence type="inferred from homology"/>
<evidence type="ECO:0000256" key="1">
    <source>
        <dbReference type="ARBA" id="ARBA00003518"/>
    </source>
</evidence>
<evidence type="ECO:0000256" key="3">
    <source>
        <dbReference type="ARBA" id="ARBA00008012"/>
    </source>
</evidence>
<keyword evidence="8" id="KW-0704">Schiff base</keyword>
<evidence type="ECO:0000256" key="4">
    <source>
        <dbReference type="ARBA" id="ARBA00013151"/>
    </source>
</evidence>
<dbReference type="EMBL" id="AY144981">
    <property type="protein sequence ID" value="AAO32544.1"/>
    <property type="molecule type" value="Genomic_DNA"/>
</dbReference>
<comment type="function">
    <text evidence="1">Transaldolase is important for the balance of metabolites in the pentose-phosphate pathway.</text>
</comment>
<comment type="similarity">
    <text evidence="3">Belongs to the transaldolase family. Type 1 subfamily.</text>
</comment>
<reference evidence="12" key="4">
    <citation type="submission" date="2011-07" db="EMBL/GenBank/DDBJ databases">
        <authorList>
            <person name="Byrne K."/>
        </authorList>
    </citation>
    <scope>NUCLEOTIDE SEQUENCE</scope>
    <source>
        <strain evidence="12">Type strain:CBS 4309</strain>
    </source>
</reference>
<gene>
    <name evidence="12" type="primary">NCAS0A02150</name>
    <name evidence="12" type="ordered locus">NCAS_0A02150</name>
</gene>
<dbReference type="EMBL" id="HE576752">
    <property type="protein sequence ID" value="CCC66773.1"/>
    <property type="molecule type" value="Genomic_DNA"/>
</dbReference>
<dbReference type="STRING" id="1064592.G0V5N5"/>
<dbReference type="GO" id="GO:0005975">
    <property type="term" value="P:carbohydrate metabolic process"/>
    <property type="evidence" value="ECO:0007669"/>
    <property type="project" value="InterPro"/>
</dbReference>
<dbReference type="SUPFAM" id="SSF51569">
    <property type="entry name" value="Aldolase"/>
    <property type="match status" value="1"/>
</dbReference>
<dbReference type="UniPathway" id="UPA00115">
    <property type="reaction ID" value="UER00414"/>
</dbReference>
<dbReference type="GO" id="GO:0004801">
    <property type="term" value="F:transaldolase activity"/>
    <property type="evidence" value="ECO:0007669"/>
    <property type="project" value="UniProtKB-EC"/>
</dbReference>
<protein>
    <recommendedName>
        <fullName evidence="5 10">Transaldolase</fullName>
        <ecNumber evidence="4 10">2.2.1.2</ecNumber>
    </recommendedName>
</protein>
<reference evidence="11" key="2">
    <citation type="journal article" date="2003" name="Nature">
        <title>Yeast genome duplication was followed by asynchronous differentiation of duplicated genes.</title>
        <authorList>
            <person name="Langkjaer R.B."/>
            <person name="Cliften P.F."/>
            <person name="Johnston M."/>
            <person name="Piskur J."/>
        </authorList>
    </citation>
    <scope>NUCLEOTIDE SEQUENCE</scope>
    <source>
        <strain evidence="11">CBS4309</strain>
    </source>
</reference>
<reference evidence="11" key="1">
    <citation type="submission" date="2002-08" db="EMBL/GenBank/DDBJ databases">
        <authorList>
            <person name="Langkjaer R.B."/>
            <person name="Cliften P.F."/>
            <person name="Johnston M."/>
            <person name="Piskur J."/>
        </authorList>
    </citation>
    <scope>NUCLEOTIDE SEQUENCE</scope>
    <source>
        <strain evidence="11">CBS4309</strain>
    </source>
</reference>
<evidence type="ECO:0000313" key="11">
    <source>
        <dbReference type="EMBL" id="AAO32544.1"/>
    </source>
</evidence>
<dbReference type="InterPro" id="IPR004730">
    <property type="entry name" value="Transaldolase_1"/>
</dbReference>
<evidence type="ECO:0000313" key="12">
    <source>
        <dbReference type="EMBL" id="CCC66773.1"/>
    </source>
</evidence>
<dbReference type="OMA" id="THAEFLW"/>
<dbReference type="KEGG" id="ncs:NCAS_0A02150"/>
<dbReference type="HOGENOM" id="CLU_047470_0_1_1"/>
<comment type="function">
    <text evidence="10">Catalyzes the rate-limiting step of the non-oxidative phase in the pentose phosphate pathway. Catalyzes the reversible conversion of sedheptulose-7-phosphate and D-glyceraldehyde 3-phosphate into erythrose-4-phosphate and beta-D-fructose 6-phosphate.</text>
</comment>